<gene>
    <name evidence="1" type="ORF">V8G54_002949</name>
</gene>
<dbReference type="AlphaFoldDB" id="A0AAQ3P9N1"/>
<keyword evidence="2" id="KW-1185">Reference proteome</keyword>
<evidence type="ECO:0000313" key="2">
    <source>
        <dbReference type="Proteomes" id="UP001374535"/>
    </source>
</evidence>
<dbReference type="Proteomes" id="UP001374535">
    <property type="component" value="Chromosome 1"/>
</dbReference>
<evidence type="ECO:0000313" key="1">
    <source>
        <dbReference type="EMBL" id="WVZ24405.1"/>
    </source>
</evidence>
<sequence length="104" mass="12170">MLSTSRSGIRLCCCFKLDSLSSKLCNYPAFILSKFVHPKESYNKSNAMRYASFKNLINNFNKINLLSKRQSHKQINITYVQYITFSRRIDTHESDIYDKAYLSP</sequence>
<reference evidence="1 2" key="1">
    <citation type="journal article" date="2023" name="Life. Sci Alliance">
        <title>Evolutionary insights into 3D genome organization and epigenetic landscape of Vigna mungo.</title>
        <authorList>
            <person name="Junaid A."/>
            <person name="Singh B."/>
            <person name="Bhatia S."/>
        </authorList>
    </citation>
    <scope>NUCLEOTIDE SEQUENCE [LARGE SCALE GENOMIC DNA]</scope>
    <source>
        <strain evidence="1">Urdbean</strain>
    </source>
</reference>
<protein>
    <submittedName>
        <fullName evidence="1">Uncharacterized protein</fullName>
    </submittedName>
</protein>
<accession>A0AAQ3P9N1</accession>
<name>A0AAQ3P9N1_VIGMU</name>
<organism evidence="1 2">
    <name type="scientific">Vigna mungo</name>
    <name type="common">Black gram</name>
    <name type="synonym">Phaseolus mungo</name>
    <dbReference type="NCBI Taxonomy" id="3915"/>
    <lineage>
        <taxon>Eukaryota</taxon>
        <taxon>Viridiplantae</taxon>
        <taxon>Streptophyta</taxon>
        <taxon>Embryophyta</taxon>
        <taxon>Tracheophyta</taxon>
        <taxon>Spermatophyta</taxon>
        <taxon>Magnoliopsida</taxon>
        <taxon>eudicotyledons</taxon>
        <taxon>Gunneridae</taxon>
        <taxon>Pentapetalae</taxon>
        <taxon>rosids</taxon>
        <taxon>fabids</taxon>
        <taxon>Fabales</taxon>
        <taxon>Fabaceae</taxon>
        <taxon>Papilionoideae</taxon>
        <taxon>50 kb inversion clade</taxon>
        <taxon>NPAAA clade</taxon>
        <taxon>indigoferoid/millettioid clade</taxon>
        <taxon>Phaseoleae</taxon>
        <taxon>Vigna</taxon>
    </lineage>
</organism>
<proteinExistence type="predicted"/>
<dbReference type="EMBL" id="CP144700">
    <property type="protein sequence ID" value="WVZ24405.1"/>
    <property type="molecule type" value="Genomic_DNA"/>
</dbReference>